<dbReference type="STRING" id="6290.A0A0N4VXM7"/>
<evidence type="ECO:0000256" key="6">
    <source>
        <dbReference type="SAM" id="Phobius"/>
    </source>
</evidence>
<keyword evidence="6" id="KW-1133">Transmembrane helix</keyword>
<dbReference type="OrthoDB" id="21413at2759"/>
<keyword evidence="5" id="KW-0175">Coiled coil</keyword>
<dbReference type="WBParaSite" id="HPLM_0000204701-mRNA-1">
    <property type="protein sequence ID" value="HPLM_0000204701-mRNA-1"/>
    <property type="gene ID" value="HPLM_0000204701"/>
</dbReference>
<dbReference type="PANTHER" id="PTHR15111:SF0">
    <property type="entry name" value="UNCONVENTIONAL PREFOLDIN RPB5 INTERACTOR 1"/>
    <property type="match status" value="1"/>
</dbReference>
<dbReference type="GO" id="GO:0005634">
    <property type="term" value="C:nucleus"/>
    <property type="evidence" value="ECO:0007669"/>
    <property type="project" value="UniProtKB-SubCell"/>
</dbReference>
<dbReference type="InterPro" id="IPR004127">
    <property type="entry name" value="Prefoldin_subunit_alpha"/>
</dbReference>
<keyword evidence="3" id="KW-0539">Nucleus</keyword>
<evidence type="ECO:0000256" key="5">
    <source>
        <dbReference type="SAM" id="Coils"/>
    </source>
</evidence>
<evidence type="ECO:0000256" key="4">
    <source>
        <dbReference type="ARBA" id="ARBA00038295"/>
    </source>
</evidence>
<reference evidence="7 8" key="2">
    <citation type="submission" date="2018-11" db="EMBL/GenBank/DDBJ databases">
        <authorList>
            <consortium name="Pathogen Informatics"/>
        </authorList>
    </citation>
    <scope>NUCLEOTIDE SEQUENCE [LARGE SCALE GENOMIC DNA]</scope>
    <source>
        <strain evidence="7 8">MHpl1</strain>
    </source>
</reference>
<keyword evidence="6" id="KW-0812">Transmembrane</keyword>
<dbReference type="NCBIfam" id="TIGR00293">
    <property type="entry name" value="prefoldin subunit alpha"/>
    <property type="match status" value="1"/>
</dbReference>
<dbReference type="InterPro" id="IPR052255">
    <property type="entry name" value="RNA_pol_II_subunit5-mediator"/>
</dbReference>
<name>A0A0N4VXM7_HAEPC</name>
<dbReference type="Pfam" id="PF02996">
    <property type="entry name" value="Prefoldin"/>
    <property type="match status" value="1"/>
</dbReference>
<organism evidence="9">
    <name type="scientific">Haemonchus placei</name>
    <name type="common">Barber's pole worm</name>
    <dbReference type="NCBI Taxonomy" id="6290"/>
    <lineage>
        <taxon>Eukaryota</taxon>
        <taxon>Metazoa</taxon>
        <taxon>Ecdysozoa</taxon>
        <taxon>Nematoda</taxon>
        <taxon>Chromadorea</taxon>
        <taxon>Rhabditida</taxon>
        <taxon>Rhabditina</taxon>
        <taxon>Rhabditomorpha</taxon>
        <taxon>Strongyloidea</taxon>
        <taxon>Trichostrongylidae</taxon>
        <taxon>Haemonchus</taxon>
    </lineage>
</organism>
<sequence>MSSSSTLLTRERLQTYKNAAEKALEQVKGILETKQKKLDEYDSLIRRLEEMPRKRSEAIMCPIGSVGFLPATIVHTNEILVGLGDGYFVDASAYQAAEIVKRRKTVLEKNIADLHEHEGIISKQIAFAKEIFEHVGLILLAGIVFHDHAASLLHYLFYRVTMMKWKYVKIMMRKKKKS</sequence>
<reference evidence="9" key="1">
    <citation type="submission" date="2017-02" db="UniProtKB">
        <authorList>
            <consortium name="WormBaseParasite"/>
        </authorList>
    </citation>
    <scope>IDENTIFICATION</scope>
</reference>
<dbReference type="InterPro" id="IPR009053">
    <property type="entry name" value="Prefoldin"/>
</dbReference>
<dbReference type="Gene3D" id="1.10.287.370">
    <property type="match status" value="1"/>
</dbReference>
<dbReference type="CDD" id="cd23159">
    <property type="entry name" value="Prefoldin_URI1"/>
    <property type="match status" value="1"/>
</dbReference>
<evidence type="ECO:0000313" key="8">
    <source>
        <dbReference type="Proteomes" id="UP000268014"/>
    </source>
</evidence>
<evidence type="ECO:0000256" key="3">
    <source>
        <dbReference type="ARBA" id="ARBA00023242"/>
    </source>
</evidence>
<dbReference type="AlphaFoldDB" id="A0A0N4VXM7"/>
<feature type="coiled-coil region" evidence="5">
    <location>
        <begin position="13"/>
        <end position="51"/>
    </location>
</feature>
<comment type="similarity">
    <text evidence="4">Belongs to the RNA polymerase II subunit 5-mediating protein family.</text>
</comment>
<dbReference type="GO" id="GO:0003714">
    <property type="term" value="F:transcription corepressor activity"/>
    <property type="evidence" value="ECO:0007669"/>
    <property type="project" value="TreeGrafter"/>
</dbReference>
<dbReference type="GO" id="GO:0019212">
    <property type="term" value="F:phosphatase inhibitor activity"/>
    <property type="evidence" value="ECO:0007669"/>
    <property type="project" value="TreeGrafter"/>
</dbReference>
<comment type="subunit">
    <text evidence="2">Heterohexamer of two PFD-alpha type and four PFD-beta type subunits.</text>
</comment>
<evidence type="ECO:0000256" key="2">
    <source>
        <dbReference type="ARBA" id="ARBA00011695"/>
    </source>
</evidence>
<evidence type="ECO:0000313" key="9">
    <source>
        <dbReference type="WBParaSite" id="HPLM_0000204701-mRNA-1"/>
    </source>
</evidence>
<dbReference type="GO" id="GO:0003682">
    <property type="term" value="F:chromatin binding"/>
    <property type="evidence" value="ECO:0007669"/>
    <property type="project" value="TreeGrafter"/>
</dbReference>
<gene>
    <name evidence="7" type="ORF">HPLM_LOCUS2045</name>
</gene>
<protein>
    <submittedName>
        <fullName evidence="9">Prefoldin subunit 5</fullName>
    </submittedName>
</protein>
<dbReference type="SUPFAM" id="SSF46579">
    <property type="entry name" value="Prefoldin"/>
    <property type="match status" value="1"/>
</dbReference>
<dbReference type="OMA" id="SEAIMCP"/>
<proteinExistence type="inferred from homology"/>
<evidence type="ECO:0000256" key="1">
    <source>
        <dbReference type="ARBA" id="ARBA00004123"/>
    </source>
</evidence>
<dbReference type="Proteomes" id="UP000268014">
    <property type="component" value="Unassembled WGS sequence"/>
</dbReference>
<feature type="transmembrane region" description="Helical" evidence="6">
    <location>
        <begin position="135"/>
        <end position="157"/>
    </location>
</feature>
<accession>A0A0N4VXM7</accession>
<dbReference type="GO" id="GO:0000122">
    <property type="term" value="P:negative regulation of transcription by RNA polymerase II"/>
    <property type="evidence" value="ECO:0007669"/>
    <property type="project" value="TreeGrafter"/>
</dbReference>
<dbReference type="PANTHER" id="PTHR15111">
    <property type="entry name" value="RNA POLYMERASE II SUBUNIT 5-MEDIATING PROTEIN NNX3"/>
    <property type="match status" value="1"/>
</dbReference>
<dbReference type="EMBL" id="UZAF01003505">
    <property type="protein sequence ID" value="VDO12683.1"/>
    <property type="molecule type" value="Genomic_DNA"/>
</dbReference>
<keyword evidence="8" id="KW-1185">Reference proteome</keyword>
<comment type="subcellular location">
    <subcellularLocation>
        <location evidence="1">Nucleus</location>
    </subcellularLocation>
</comment>
<keyword evidence="6" id="KW-0472">Membrane</keyword>
<evidence type="ECO:0000313" key="7">
    <source>
        <dbReference type="EMBL" id="VDO12683.1"/>
    </source>
</evidence>